<comment type="catalytic activity">
    <reaction evidence="1 10">
        <text>Endohydrolysis of (1-&gt;4)-beta-D-xylosidic linkages in xylans.</text>
        <dbReference type="EC" id="3.2.1.8"/>
    </reaction>
</comment>
<dbReference type="EC" id="3.2.1.8" evidence="10"/>
<dbReference type="PROSITE" id="PS51760">
    <property type="entry name" value="GH10_2"/>
    <property type="match status" value="1"/>
</dbReference>
<feature type="domain" description="CBM2" evidence="12">
    <location>
        <begin position="370"/>
        <end position="480"/>
    </location>
</feature>
<dbReference type="InterPro" id="IPR017853">
    <property type="entry name" value="GH"/>
</dbReference>
<evidence type="ECO:0000256" key="5">
    <source>
        <dbReference type="ARBA" id="ARBA00022801"/>
    </source>
</evidence>
<dbReference type="GO" id="GO:0030247">
    <property type="term" value="F:polysaccharide binding"/>
    <property type="evidence" value="ECO:0007669"/>
    <property type="project" value="UniProtKB-UniRule"/>
</dbReference>
<evidence type="ECO:0000256" key="1">
    <source>
        <dbReference type="ARBA" id="ARBA00000681"/>
    </source>
</evidence>
<evidence type="ECO:0000259" key="12">
    <source>
        <dbReference type="PROSITE" id="PS51173"/>
    </source>
</evidence>
<dbReference type="InterPro" id="IPR001000">
    <property type="entry name" value="GH10_dom"/>
</dbReference>
<feature type="active site" description="Nucleophile" evidence="9">
    <location>
        <position position="279"/>
    </location>
</feature>
<dbReference type="PRINTS" id="PR00134">
    <property type="entry name" value="GLHYDRLASE10"/>
</dbReference>
<dbReference type="InterPro" id="IPR008965">
    <property type="entry name" value="CBM2/CBM3_carb-bd_dom_sf"/>
</dbReference>
<evidence type="ECO:0000259" key="13">
    <source>
        <dbReference type="PROSITE" id="PS51760"/>
    </source>
</evidence>
<keyword evidence="7 10" id="KW-0326">Glycosidase</keyword>
<evidence type="ECO:0000256" key="2">
    <source>
        <dbReference type="ARBA" id="ARBA00007495"/>
    </source>
</evidence>
<evidence type="ECO:0000256" key="4">
    <source>
        <dbReference type="ARBA" id="ARBA00022729"/>
    </source>
</evidence>
<dbReference type="InterPro" id="IPR001919">
    <property type="entry name" value="CBD2"/>
</dbReference>
<evidence type="ECO:0000256" key="8">
    <source>
        <dbReference type="ARBA" id="ARBA00023326"/>
    </source>
</evidence>
<dbReference type="InterPro" id="IPR012291">
    <property type="entry name" value="CBM2_carb-bd_dom_sf"/>
</dbReference>
<dbReference type="GO" id="GO:0031176">
    <property type="term" value="F:endo-1,4-beta-xylanase activity"/>
    <property type="evidence" value="ECO:0007669"/>
    <property type="project" value="UniProtKB-EC"/>
</dbReference>
<organism evidence="14 15">
    <name type="scientific">Streptomyces paludis</name>
    <dbReference type="NCBI Taxonomy" id="2282738"/>
    <lineage>
        <taxon>Bacteria</taxon>
        <taxon>Bacillati</taxon>
        <taxon>Actinomycetota</taxon>
        <taxon>Actinomycetes</taxon>
        <taxon>Kitasatosporales</taxon>
        <taxon>Streptomycetaceae</taxon>
        <taxon>Streptomyces</taxon>
    </lineage>
</organism>
<proteinExistence type="inferred from homology"/>
<feature type="domain" description="GH10" evidence="13">
    <location>
        <begin position="47"/>
        <end position="357"/>
    </location>
</feature>
<reference evidence="15" key="1">
    <citation type="submission" date="2018-07" db="EMBL/GenBank/DDBJ databases">
        <authorList>
            <person name="Zhao J."/>
        </authorList>
    </citation>
    <scope>NUCLEOTIDE SEQUENCE [LARGE SCALE GENOMIC DNA]</scope>
    <source>
        <strain evidence="15">GSSD-12</strain>
    </source>
</reference>
<comment type="similarity">
    <text evidence="2 10">Belongs to the glycosyl hydrolase 10 (cellulase F) family.</text>
</comment>
<evidence type="ECO:0000313" key="15">
    <source>
        <dbReference type="Proteomes" id="UP000253868"/>
    </source>
</evidence>
<feature type="chain" id="PRO_5016624681" description="Beta-xylanase" evidence="11">
    <location>
        <begin position="46"/>
        <end position="480"/>
    </location>
</feature>
<keyword evidence="8 10" id="KW-0624">Polysaccharide degradation</keyword>
<dbReference type="PANTHER" id="PTHR31490">
    <property type="entry name" value="GLYCOSYL HYDROLASE"/>
    <property type="match status" value="1"/>
</dbReference>
<evidence type="ECO:0000256" key="10">
    <source>
        <dbReference type="RuleBase" id="RU361174"/>
    </source>
</evidence>
<feature type="signal peptide" evidence="11">
    <location>
        <begin position="1"/>
        <end position="45"/>
    </location>
</feature>
<protein>
    <recommendedName>
        <fullName evidence="10">Beta-xylanase</fullName>
        <ecNumber evidence="10">3.2.1.8</ecNumber>
    </recommendedName>
</protein>
<name>A0A345I0I6_9ACTN</name>
<dbReference type="SMART" id="SM00637">
    <property type="entry name" value="CBD_II"/>
    <property type="match status" value="1"/>
</dbReference>
<evidence type="ECO:0000313" key="14">
    <source>
        <dbReference type="EMBL" id="AXG82460.1"/>
    </source>
</evidence>
<sequence length="480" mass="50156">MGTIGTRTARLRVLPRAAATRAATALSALTAVAVAMVGLAAPAHAADPVLRDLATAKGKYYGTALPAGRLTGTHGSVAAAQFGSVTAENEMKWGSVEPTRGSFSWTGADQIMSFAAANGQKVRGHTLVWHSQLPNWLANGTFGNDELRTIMTDHVTTQTARYKGRIDQWDVVNEALNEDGTLRASKFYTQLGESYIADAFRAARAADPAAKLYINDYNTDATGAKSNGLYSLVQRLQAQGVPIDGVGFQTHLIIGQVPATFQANLQRFADLGLDVAITELDIRMTLPATTERLAQQKADFKAVTNACLAVARCKGITVWGFSDAVSWVPDVFPGQGAATPYNENYQPKPAYYGIAEALGWTDDGSGGGGGGGGTTGCAVTYANQSQWNTGFTASVTIKNTGSSPVNGWNLGWTWPSGQSVTSAWNATITQSGAQATAVNLSYNAAIAAGGTVNFGFNGAWSGTNTAPSAFTLNGTACTLG</sequence>
<evidence type="ECO:0000256" key="6">
    <source>
        <dbReference type="ARBA" id="ARBA00023277"/>
    </source>
</evidence>
<dbReference type="Proteomes" id="UP000253868">
    <property type="component" value="Chromosome"/>
</dbReference>
<dbReference type="PROSITE" id="PS51173">
    <property type="entry name" value="CBM2"/>
    <property type="match status" value="1"/>
</dbReference>
<evidence type="ECO:0000256" key="11">
    <source>
        <dbReference type="SAM" id="SignalP"/>
    </source>
</evidence>
<dbReference type="Gene3D" id="2.60.40.290">
    <property type="match status" value="1"/>
</dbReference>
<dbReference type="AlphaFoldDB" id="A0A345I0I6"/>
<dbReference type="Pfam" id="PF00553">
    <property type="entry name" value="CBM_2"/>
    <property type="match status" value="1"/>
</dbReference>
<keyword evidence="6 10" id="KW-0119">Carbohydrate metabolism</keyword>
<dbReference type="RefSeq" id="WP_114664998.1">
    <property type="nucleotide sequence ID" value="NZ_CP031194.1"/>
</dbReference>
<evidence type="ECO:0000256" key="9">
    <source>
        <dbReference type="PROSITE-ProRule" id="PRU10061"/>
    </source>
</evidence>
<dbReference type="SUPFAM" id="SSF49384">
    <property type="entry name" value="Carbohydrate-binding domain"/>
    <property type="match status" value="1"/>
</dbReference>
<dbReference type="GO" id="GO:0045493">
    <property type="term" value="P:xylan catabolic process"/>
    <property type="evidence" value="ECO:0007669"/>
    <property type="project" value="UniProtKB-KW"/>
</dbReference>
<keyword evidence="4 11" id="KW-0732">Signal</keyword>
<dbReference type="SUPFAM" id="SSF51445">
    <property type="entry name" value="(Trans)glycosidases"/>
    <property type="match status" value="1"/>
</dbReference>
<dbReference type="EMBL" id="CP031194">
    <property type="protein sequence ID" value="AXG82460.1"/>
    <property type="molecule type" value="Genomic_DNA"/>
</dbReference>
<evidence type="ECO:0000256" key="7">
    <source>
        <dbReference type="ARBA" id="ARBA00023295"/>
    </source>
</evidence>
<dbReference type="PANTHER" id="PTHR31490:SF88">
    <property type="entry name" value="BETA-XYLANASE"/>
    <property type="match status" value="1"/>
</dbReference>
<accession>A0A345I0I6</accession>
<keyword evidence="15" id="KW-1185">Reference proteome</keyword>
<gene>
    <name evidence="14" type="ORF">DVK44_08510</name>
</gene>
<dbReference type="InterPro" id="IPR031158">
    <property type="entry name" value="GH10_AS"/>
</dbReference>
<dbReference type="OrthoDB" id="9815836at2"/>
<dbReference type="InterPro" id="IPR044846">
    <property type="entry name" value="GH10"/>
</dbReference>
<dbReference type="PROSITE" id="PS00591">
    <property type="entry name" value="GH10_1"/>
    <property type="match status" value="1"/>
</dbReference>
<dbReference type="SMART" id="SM00633">
    <property type="entry name" value="Glyco_10"/>
    <property type="match status" value="1"/>
</dbReference>
<dbReference type="Pfam" id="PF00331">
    <property type="entry name" value="Glyco_hydro_10"/>
    <property type="match status" value="1"/>
</dbReference>
<dbReference type="Gene3D" id="3.20.20.80">
    <property type="entry name" value="Glycosidases"/>
    <property type="match status" value="1"/>
</dbReference>
<evidence type="ECO:0000256" key="3">
    <source>
        <dbReference type="ARBA" id="ARBA00022651"/>
    </source>
</evidence>
<dbReference type="KEGG" id="spad:DVK44_08510"/>
<keyword evidence="3 14" id="KW-0858">Xylan degradation</keyword>
<keyword evidence="5 10" id="KW-0378">Hydrolase</keyword>